<protein>
    <submittedName>
        <fullName evidence="1">Uncharacterized protein</fullName>
    </submittedName>
</protein>
<accession>A0A0F9EQR0</accession>
<feature type="non-terminal residue" evidence="1">
    <location>
        <position position="75"/>
    </location>
</feature>
<comment type="caution">
    <text evidence="1">The sequence shown here is derived from an EMBL/GenBank/DDBJ whole genome shotgun (WGS) entry which is preliminary data.</text>
</comment>
<sequence length="75" mass="7993">MNATRIRPGLLLWIGAVLAMVTPAYGQSNRLTASNIVMPQSRAFAVRPGQRVQVTGVKVGVVILGQTAKTTMDIT</sequence>
<evidence type="ECO:0000313" key="1">
    <source>
        <dbReference type="EMBL" id="KKL76374.1"/>
    </source>
</evidence>
<dbReference type="EMBL" id="LAZR01024069">
    <property type="protein sequence ID" value="KKL76374.1"/>
    <property type="molecule type" value="Genomic_DNA"/>
</dbReference>
<name>A0A0F9EQR0_9ZZZZ</name>
<reference evidence="1" key="1">
    <citation type="journal article" date="2015" name="Nature">
        <title>Complex archaea that bridge the gap between prokaryotes and eukaryotes.</title>
        <authorList>
            <person name="Spang A."/>
            <person name="Saw J.H."/>
            <person name="Jorgensen S.L."/>
            <person name="Zaremba-Niedzwiedzka K."/>
            <person name="Martijn J."/>
            <person name="Lind A.E."/>
            <person name="van Eijk R."/>
            <person name="Schleper C."/>
            <person name="Guy L."/>
            <person name="Ettema T.J."/>
        </authorList>
    </citation>
    <scope>NUCLEOTIDE SEQUENCE</scope>
</reference>
<organism evidence="1">
    <name type="scientific">marine sediment metagenome</name>
    <dbReference type="NCBI Taxonomy" id="412755"/>
    <lineage>
        <taxon>unclassified sequences</taxon>
        <taxon>metagenomes</taxon>
        <taxon>ecological metagenomes</taxon>
    </lineage>
</organism>
<gene>
    <name evidence="1" type="ORF">LCGC14_2045550</name>
</gene>
<proteinExistence type="predicted"/>
<dbReference type="AlphaFoldDB" id="A0A0F9EQR0"/>